<feature type="signal peptide" evidence="1">
    <location>
        <begin position="1"/>
        <end position="20"/>
    </location>
</feature>
<gene>
    <name evidence="2" type="ORF">PBRASI_LOCUS7724</name>
</gene>
<protein>
    <submittedName>
        <fullName evidence="2">6542_t:CDS:1</fullName>
    </submittedName>
</protein>
<reference evidence="2" key="1">
    <citation type="submission" date="2021-06" db="EMBL/GenBank/DDBJ databases">
        <authorList>
            <person name="Kallberg Y."/>
            <person name="Tangrot J."/>
            <person name="Rosling A."/>
        </authorList>
    </citation>
    <scope>NUCLEOTIDE SEQUENCE</scope>
    <source>
        <strain evidence="2">BR232B</strain>
    </source>
</reference>
<dbReference type="EMBL" id="CAJVPI010001240">
    <property type="protein sequence ID" value="CAG8602558.1"/>
    <property type="molecule type" value="Genomic_DNA"/>
</dbReference>
<dbReference type="Proteomes" id="UP000789739">
    <property type="component" value="Unassembled WGS sequence"/>
</dbReference>
<keyword evidence="1" id="KW-0732">Signal</keyword>
<name>A0A9N9CJV0_9GLOM</name>
<proteinExistence type="predicted"/>
<evidence type="ECO:0000313" key="3">
    <source>
        <dbReference type="Proteomes" id="UP000789739"/>
    </source>
</evidence>
<evidence type="ECO:0000256" key="1">
    <source>
        <dbReference type="SAM" id="SignalP"/>
    </source>
</evidence>
<dbReference type="AlphaFoldDB" id="A0A9N9CJV0"/>
<keyword evidence="3" id="KW-1185">Reference proteome</keyword>
<feature type="chain" id="PRO_5040432294" evidence="1">
    <location>
        <begin position="21"/>
        <end position="141"/>
    </location>
</feature>
<dbReference type="OrthoDB" id="10407405at2759"/>
<sequence length="141" mass="15444">MYKQIVIALLLLVSFFSVNAMPATNALAERNNENTPDKIIAKAEFRTAKTGFEATFTFVQLPSDGDNDSDDHRVFVTSLIVLSQSLRVEVLFDLTPFVKPGTEWCTVLKKADVKKLAGNCVFIANSGKRAPPAQSLINLAP</sequence>
<organism evidence="2 3">
    <name type="scientific">Paraglomus brasilianum</name>
    <dbReference type="NCBI Taxonomy" id="144538"/>
    <lineage>
        <taxon>Eukaryota</taxon>
        <taxon>Fungi</taxon>
        <taxon>Fungi incertae sedis</taxon>
        <taxon>Mucoromycota</taxon>
        <taxon>Glomeromycotina</taxon>
        <taxon>Glomeromycetes</taxon>
        <taxon>Paraglomerales</taxon>
        <taxon>Paraglomeraceae</taxon>
        <taxon>Paraglomus</taxon>
    </lineage>
</organism>
<accession>A0A9N9CJV0</accession>
<comment type="caution">
    <text evidence="2">The sequence shown here is derived from an EMBL/GenBank/DDBJ whole genome shotgun (WGS) entry which is preliminary data.</text>
</comment>
<evidence type="ECO:0000313" key="2">
    <source>
        <dbReference type="EMBL" id="CAG8602558.1"/>
    </source>
</evidence>